<evidence type="ECO:0000256" key="5">
    <source>
        <dbReference type="ARBA" id="ARBA00022519"/>
    </source>
</evidence>
<dbReference type="Pfam" id="PF00892">
    <property type="entry name" value="EamA"/>
    <property type="match status" value="2"/>
</dbReference>
<evidence type="ECO:0000256" key="6">
    <source>
        <dbReference type="ARBA" id="ARBA00022556"/>
    </source>
</evidence>
<feature type="transmembrane region" description="Helical" evidence="12">
    <location>
        <begin position="91"/>
        <end position="110"/>
    </location>
</feature>
<dbReference type="PANTHER" id="PTHR30561:SF9">
    <property type="entry name" value="4-AMINO-4-DEOXY-L-ARABINOSE-PHOSPHOUNDECAPRENOL FLIPPASE SUBUNIT ARNF-RELATED"/>
    <property type="match status" value="1"/>
</dbReference>
<evidence type="ECO:0000256" key="7">
    <source>
        <dbReference type="ARBA" id="ARBA00022692"/>
    </source>
</evidence>
<proteinExistence type="inferred from homology"/>
<feature type="transmembrane region" description="Helical" evidence="12">
    <location>
        <begin position="176"/>
        <end position="194"/>
    </location>
</feature>
<comment type="caution">
    <text evidence="14">The sequence shown here is derived from an EMBL/GenBank/DDBJ whole genome shotgun (WGS) entry which is preliminary data.</text>
</comment>
<keyword evidence="4" id="KW-0444">Lipid biosynthesis</keyword>
<dbReference type="PANTHER" id="PTHR30561">
    <property type="entry name" value="SMR FAMILY PROTON-DEPENDENT DRUG EFFLUX TRANSPORTER SUGE"/>
    <property type="match status" value="1"/>
</dbReference>
<keyword evidence="7 12" id="KW-0812">Transmembrane</keyword>
<keyword evidence="3" id="KW-1003">Cell membrane</keyword>
<keyword evidence="8" id="KW-0448">Lipopolysaccharide biosynthesis</keyword>
<dbReference type="SUPFAM" id="SSF103481">
    <property type="entry name" value="Multidrug resistance efflux transporter EmrE"/>
    <property type="match status" value="2"/>
</dbReference>
<dbReference type="InterPro" id="IPR000390">
    <property type="entry name" value="Small_drug/metabolite_transptr"/>
</dbReference>
<keyword evidence="15" id="KW-1185">Reference proteome</keyword>
<feature type="transmembrane region" description="Helical" evidence="12">
    <location>
        <begin position="146"/>
        <end position="164"/>
    </location>
</feature>
<feature type="transmembrane region" description="Helical" evidence="12">
    <location>
        <begin position="210"/>
        <end position="230"/>
    </location>
</feature>
<evidence type="ECO:0000313" key="15">
    <source>
        <dbReference type="Proteomes" id="UP001232445"/>
    </source>
</evidence>
<reference evidence="14 15" key="1">
    <citation type="submission" date="2023-07" db="EMBL/GenBank/DDBJ databases">
        <title>Genomic Encyclopedia of Type Strains, Phase IV (KMG-IV): sequencing the most valuable type-strain genomes for metagenomic binning, comparative biology and taxonomic classification.</title>
        <authorList>
            <person name="Goeker M."/>
        </authorList>
    </citation>
    <scope>NUCLEOTIDE SEQUENCE [LARGE SCALE GENOMIC DNA]</scope>
    <source>
        <strain evidence="14 15">DSM 17740</strain>
    </source>
</reference>
<dbReference type="Proteomes" id="UP001232445">
    <property type="component" value="Unassembled WGS sequence"/>
</dbReference>
<keyword evidence="9 12" id="KW-1133">Transmembrane helix</keyword>
<feature type="transmembrane region" description="Helical" evidence="12">
    <location>
        <begin position="236"/>
        <end position="259"/>
    </location>
</feature>
<organism evidence="14 15">
    <name type="scientific">Caldalkalibacillus uzonensis</name>
    <dbReference type="NCBI Taxonomy" id="353224"/>
    <lineage>
        <taxon>Bacteria</taxon>
        <taxon>Bacillati</taxon>
        <taxon>Bacillota</taxon>
        <taxon>Bacilli</taxon>
        <taxon>Bacillales</taxon>
        <taxon>Bacillaceae</taxon>
        <taxon>Caldalkalibacillus</taxon>
    </lineage>
</organism>
<keyword evidence="11 12" id="KW-0472">Membrane</keyword>
<evidence type="ECO:0000256" key="8">
    <source>
        <dbReference type="ARBA" id="ARBA00022985"/>
    </source>
</evidence>
<evidence type="ECO:0000313" key="14">
    <source>
        <dbReference type="EMBL" id="MDQ0337690.1"/>
    </source>
</evidence>
<evidence type="ECO:0000256" key="10">
    <source>
        <dbReference type="ARBA" id="ARBA00023098"/>
    </source>
</evidence>
<evidence type="ECO:0000256" key="1">
    <source>
        <dbReference type="ARBA" id="ARBA00004651"/>
    </source>
</evidence>
<evidence type="ECO:0000256" key="4">
    <source>
        <dbReference type="ARBA" id="ARBA00022516"/>
    </source>
</evidence>
<keyword evidence="10" id="KW-0443">Lipid metabolism</keyword>
<accession>A0ABU0CMP2</accession>
<evidence type="ECO:0000256" key="9">
    <source>
        <dbReference type="ARBA" id="ARBA00022989"/>
    </source>
</evidence>
<feature type="domain" description="EamA" evidence="13">
    <location>
        <begin position="167"/>
        <end position="282"/>
    </location>
</feature>
<dbReference type="Gene3D" id="1.10.3730.20">
    <property type="match status" value="1"/>
</dbReference>
<feature type="transmembrane region" description="Helical" evidence="12">
    <location>
        <begin position="116"/>
        <end position="134"/>
    </location>
</feature>
<comment type="subcellular location">
    <subcellularLocation>
        <location evidence="1">Cell membrane</location>
        <topology evidence="1">Multi-pass membrane protein</topology>
    </subcellularLocation>
</comment>
<keyword evidence="6" id="KW-0441">Lipid A biosynthesis</keyword>
<name>A0ABU0CMP2_9BACI</name>
<evidence type="ECO:0000256" key="3">
    <source>
        <dbReference type="ARBA" id="ARBA00022475"/>
    </source>
</evidence>
<feature type="domain" description="EamA" evidence="13">
    <location>
        <begin position="2"/>
        <end position="132"/>
    </location>
</feature>
<feature type="transmembrane region" description="Helical" evidence="12">
    <location>
        <begin position="266"/>
        <end position="282"/>
    </location>
</feature>
<feature type="transmembrane region" description="Helical" evidence="12">
    <location>
        <begin position="30"/>
        <end position="51"/>
    </location>
</feature>
<dbReference type="EMBL" id="JAUSUQ010000001">
    <property type="protein sequence ID" value="MDQ0337690.1"/>
    <property type="molecule type" value="Genomic_DNA"/>
</dbReference>
<evidence type="ECO:0000256" key="11">
    <source>
        <dbReference type="ARBA" id="ARBA00023136"/>
    </source>
</evidence>
<feature type="transmembrane region" description="Helical" evidence="12">
    <location>
        <begin position="6"/>
        <end position="23"/>
    </location>
</feature>
<gene>
    <name evidence="14" type="ORF">J2S00_000460</name>
</gene>
<evidence type="ECO:0000256" key="2">
    <source>
        <dbReference type="ARBA" id="ARBA00007362"/>
    </source>
</evidence>
<dbReference type="RefSeq" id="WP_307334975.1">
    <property type="nucleotide sequence ID" value="NZ_JAUSUQ010000001.1"/>
</dbReference>
<comment type="similarity">
    <text evidence="2">Belongs to the EamA transporter family.</text>
</comment>
<feature type="transmembrane region" description="Helical" evidence="12">
    <location>
        <begin position="57"/>
        <end position="79"/>
    </location>
</feature>
<evidence type="ECO:0000256" key="12">
    <source>
        <dbReference type="SAM" id="Phobius"/>
    </source>
</evidence>
<protein>
    <submittedName>
        <fullName evidence="14">Drug/metabolite transporter (DMT)-like permease</fullName>
    </submittedName>
</protein>
<dbReference type="InterPro" id="IPR037185">
    <property type="entry name" value="EmrE-like"/>
</dbReference>
<keyword evidence="5" id="KW-0997">Cell inner membrane</keyword>
<dbReference type="InterPro" id="IPR000620">
    <property type="entry name" value="EamA_dom"/>
</dbReference>
<evidence type="ECO:0000259" key="13">
    <source>
        <dbReference type="Pfam" id="PF00892"/>
    </source>
</evidence>
<sequence>MWFVAALLSALIFGLAGFTMKFGSTRHAALNHLLFGLYLSGSMGFAFIMAVDGKFSLNGWLILAGLVVGIGSTWGNWLFMKALELGPASLTSPFVNLNIVWVVIMSVWVYDEVLSVFEVAAILLLVVAVSLLPLDPQESLSIRDRRWYGLVFLATLLFFLRNGGLKITEEWDLNNTLVLFYAYLFGTLWSWWMMKREQRGFDDDNRLTRFGFYCGMVAGIFSFAGMQLYAHALSTGPASIVSPVFATNSMVVAILSVWLLRERLSLLQVGALTCVMAGIVMLRV</sequence>